<evidence type="ECO:0000256" key="5">
    <source>
        <dbReference type="ARBA" id="ARBA00022617"/>
    </source>
</evidence>
<dbReference type="Gene3D" id="2.40.180.10">
    <property type="entry name" value="Catalase core domain"/>
    <property type="match status" value="1"/>
</dbReference>
<evidence type="ECO:0000313" key="19">
    <source>
        <dbReference type="Proteomes" id="UP000501063"/>
    </source>
</evidence>
<dbReference type="PROSITE" id="PS00438">
    <property type="entry name" value="CATALASE_2"/>
    <property type="match status" value="1"/>
</dbReference>
<evidence type="ECO:0000256" key="3">
    <source>
        <dbReference type="ARBA" id="ARBA00012314"/>
    </source>
</evidence>
<protein>
    <recommendedName>
        <fullName evidence="3 10">Catalase</fullName>
        <ecNumber evidence="3 10">1.11.1.6</ecNumber>
    </recommendedName>
</protein>
<dbReference type="SUPFAM" id="SSF56634">
    <property type="entry name" value="Heme-dependent catalase-like"/>
    <property type="match status" value="1"/>
</dbReference>
<feature type="binding site" description="axial binding residue" evidence="12">
    <location>
        <position position="408"/>
    </location>
    <ligand>
        <name>heme</name>
        <dbReference type="ChEBI" id="CHEBI:30413"/>
    </ligand>
    <ligandPart>
        <name>Fe</name>
        <dbReference type="ChEBI" id="CHEBI:18248"/>
    </ligandPart>
</feature>
<dbReference type="InterPro" id="IPR043156">
    <property type="entry name" value="Catalase_clade2_helical"/>
</dbReference>
<comment type="cofactor">
    <cofactor evidence="1 10 12">
        <name>heme</name>
        <dbReference type="ChEBI" id="CHEBI:30413"/>
    </cofactor>
</comment>
<evidence type="ECO:0000256" key="16">
    <source>
        <dbReference type="SAM" id="MobiDB-lite"/>
    </source>
</evidence>
<dbReference type="PANTHER" id="PTHR42821">
    <property type="entry name" value="CATALASE"/>
    <property type="match status" value="1"/>
</dbReference>
<dbReference type="GO" id="GO:0006979">
    <property type="term" value="P:response to oxidative stress"/>
    <property type="evidence" value="ECO:0007669"/>
    <property type="project" value="InterPro"/>
</dbReference>
<name>A0A6G6J779_PSENT</name>
<dbReference type="PROSITE" id="PS00437">
    <property type="entry name" value="CATALASE_1"/>
    <property type="match status" value="1"/>
</dbReference>
<dbReference type="Pfam" id="PF00199">
    <property type="entry name" value="Catalase"/>
    <property type="match status" value="1"/>
</dbReference>
<dbReference type="SMART" id="SM01060">
    <property type="entry name" value="Catalase"/>
    <property type="match status" value="1"/>
</dbReference>
<feature type="binding site" evidence="13">
    <location>
        <position position="118"/>
    </location>
    <ligand>
        <name>heme</name>
        <dbReference type="ChEBI" id="CHEBI:30413"/>
    </ligand>
</feature>
<keyword evidence="9 10" id="KW-0376">Hydrogen peroxide</keyword>
<feature type="active site" evidence="11">
    <location>
        <position position="121"/>
    </location>
</feature>
<keyword evidence="6 10" id="KW-0479">Metal-binding</keyword>
<dbReference type="PRINTS" id="PR00067">
    <property type="entry name" value="CATALASE"/>
</dbReference>
<feature type="binding site" evidence="13">
    <location>
        <position position="415"/>
    </location>
    <ligand>
        <name>heme</name>
        <dbReference type="ChEBI" id="CHEBI:30413"/>
    </ligand>
</feature>
<reference evidence="18 19" key="1">
    <citation type="submission" date="2020-02" db="EMBL/GenBank/DDBJ databases">
        <title>Integrative conjugative elements (ICEs) and plasmids drive adaptation of Pseudomonas nitroreducens strain HBP1 to wastewater environment.</title>
        <authorList>
            <person name="Sentchilo V."/>
            <person name="Carraro N."/>
            <person name="Bertelli C."/>
            <person name="van der Meer J.R."/>
        </authorList>
    </citation>
    <scope>NUCLEOTIDE SEQUENCE [LARGE SCALE GENOMIC DNA]</scope>
    <source>
        <strain evidence="18 19">HBP1</strain>
    </source>
</reference>
<sequence length="740" mass="81824">MRQRSVPTGRTRRRRPSQQGAILHPDEEDPTVAKKPTIKRSDLAGTDTTDRSNRNEKIEQLEPYREDATGEALTTNTNVRIADNQNSLRAGERGPSLLEDFILREKITHFDHERIPERIVHARGAAAHGYFECYEDWSQLTKAAFLGKAGLRTPVFVRFSTVQGPRGSADTVRDVRGFAVKFYTEEGNYDLVGNNMPVFFIQDAIKFPDFVHAVKPEPHNEIPTGGSAHDTFWDFVSLTPESAHMVMWAMSDRAIPISLRHIQGFGVHTFRLINAAGDSVFVKFHWRPKSGVCSLVWDEAQKLAGKDADFHRRTLWDDIESGDYPEWELGVQVIAEADQDKFDFDLLDPTKLVPEELVPVKLLGRMVLNRNPDNFFAETEQAAFHPGHVVPGIDFSNDPLLQGRLFSYTDTQLSRLGGPNFNQIPINQPLCPFHNNQRDGLHQHMLHKGRAAYEPNSIDNGWPKETPPAARHGGFTSYPETMTGTKVRVRADSFADHFTQAALFYHSLSEAEQGHVVSAYAFELSKVERMAIREREVNQILANICPKLAERVAQRIGVKLTNRKAKVPQPKPSPALSQANLLPGDIRSRKVAILVADGVKESDVKGLQDALKKAGASAKLIGPSAAPVKSETGSALVPDASWDGLPSVAFDAVFVPGGAKSVQAIGSDGRALHYLLEAYKHLKPLAFAGDAGKLPAQLGLPADEGVIDGKSAREVFGKLQEALLQHRIWGREAHAGKIPA</sequence>
<feature type="binding site" evidence="13">
    <location>
        <position position="404"/>
    </location>
    <ligand>
        <name>heme</name>
        <dbReference type="ChEBI" id="CHEBI:30413"/>
    </ligand>
</feature>
<dbReference type="PIRSF" id="PIRSF038927">
    <property type="entry name" value="Catalase_clade2"/>
    <property type="match status" value="1"/>
</dbReference>
<evidence type="ECO:0000256" key="6">
    <source>
        <dbReference type="ARBA" id="ARBA00022723"/>
    </source>
</evidence>
<evidence type="ECO:0000256" key="8">
    <source>
        <dbReference type="ARBA" id="ARBA00023004"/>
    </source>
</evidence>
<evidence type="ECO:0000256" key="2">
    <source>
        <dbReference type="ARBA" id="ARBA00010660"/>
    </source>
</evidence>
<evidence type="ECO:0000256" key="11">
    <source>
        <dbReference type="PIRSR" id="PIRSR038927-1"/>
    </source>
</evidence>
<dbReference type="SUPFAM" id="SSF52317">
    <property type="entry name" value="Class I glutamine amidotransferase-like"/>
    <property type="match status" value="1"/>
</dbReference>
<evidence type="ECO:0000256" key="10">
    <source>
        <dbReference type="PIRNR" id="PIRNR038927"/>
    </source>
</evidence>
<feature type="binding site" evidence="13">
    <location>
        <position position="158"/>
    </location>
    <ligand>
        <name>heme</name>
        <dbReference type="ChEBI" id="CHEBI:30413"/>
    </ligand>
</feature>
<evidence type="ECO:0000256" key="1">
    <source>
        <dbReference type="ARBA" id="ARBA00001971"/>
    </source>
</evidence>
<dbReference type="InterPro" id="IPR041399">
    <property type="entry name" value="Catalase_large_C"/>
</dbReference>
<dbReference type="AlphaFoldDB" id="A0A6G6J779"/>
<evidence type="ECO:0000256" key="12">
    <source>
        <dbReference type="PIRSR" id="PIRSR038927-2"/>
    </source>
</evidence>
<keyword evidence="4 10" id="KW-0575">Peroxidase</keyword>
<proteinExistence type="inferred from homology"/>
<dbReference type="InterPro" id="IPR024708">
    <property type="entry name" value="Catalase_AS"/>
</dbReference>
<dbReference type="InterPro" id="IPR011614">
    <property type="entry name" value="Catalase_core"/>
</dbReference>
<dbReference type="PROSITE" id="PS51402">
    <property type="entry name" value="CATALASE_3"/>
    <property type="match status" value="1"/>
</dbReference>
<dbReference type="GO" id="GO:0005829">
    <property type="term" value="C:cytosol"/>
    <property type="evidence" value="ECO:0007669"/>
    <property type="project" value="TreeGrafter"/>
</dbReference>
<keyword evidence="8 10" id="KW-0408">Iron</keyword>
<dbReference type="Gene3D" id="3.40.50.880">
    <property type="match status" value="1"/>
</dbReference>
<evidence type="ECO:0000256" key="14">
    <source>
        <dbReference type="PIRSR" id="PIRSR038927-4"/>
    </source>
</evidence>
<feature type="domain" description="Catalase core" evidence="17">
    <location>
        <begin position="74"/>
        <end position="462"/>
    </location>
</feature>
<feature type="binding site" evidence="13">
    <location>
        <position position="207"/>
    </location>
    <ligand>
        <name>heme</name>
        <dbReference type="ChEBI" id="CHEBI:30413"/>
    </ligand>
</feature>
<dbReference type="InterPro" id="IPR002226">
    <property type="entry name" value="Catalase_haem_BS"/>
</dbReference>
<dbReference type="CDD" id="cd03132">
    <property type="entry name" value="GATase1_catalase"/>
    <property type="match status" value="1"/>
</dbReference>
<dbReference type="RefSeq" id="WP_081753931.1">
    <property type="nucleotide sequence ID" value="NZ_CP049140.1"/>
</dbReference>
<dbReference type="Gene3D" id="1.20.1370.20">
    <property type="match status" value="1"/>
</dbReference>
<dbReference type="GO" id="GO:0020037">
    <property type="term" value="F:heme binding"/>
    <property type="evidence" value="ECO:0007669"/>
    <property type="project" value="UniProtKB-UniRule"/>
</dbReference>
<comment type="similarity">
    <text evidence="2">Belongs to the catalase family. HPII subfamily.</text>
</comment>
<dbReference type="InterPro" id="IPR024712">
    <property type="entry name" value="Catalase_clade2"/>
</dbReference>
<accession>A0A6G6J779</accession>
<dbReference type="KEGG" id="pnt:G5B91_16335"/>
<dbReference type="InterPro" id="IPR010582">
    <property type="entry name" value="Catalase_immune_responsive"/>
</dbReference>
<feature type="active site" evidence="11">
    <location>
        <position position="194"/>
    </location>
</feature>
<dbReference type="GO" id="GO:0004096">
    <property type="term" value="F:catalase activity"/>
    <property type="evidence" value="ECO:0007669"/>
    <property type="project" value="UniProtKB-UniRule"/>
</dbReference>
<evidence type="ECO:0000259" key="17">
    <source>
        <dbReference type="SMART" id="SM01060"/>
    </source>
</evidence>
<evidence type="ECO:0000256" key="15">
    <source>
        <dbReference type="RuleBase" id="RU000498"/>
    </source>
</evidence>
<dbReference type="GO" id="GO:0046872">
    <property type="term" value="F:metal ion binding"/>
    <property type="evidence" value="ECO:0007669"/>
    <property type="project" value="UniProtKB-KW"/>
</dbReference>
<dbReference type="FunFam" id="2.40.180.10:FF:000003">
    <property type="entry name" value="Catalase"/>
    <property type="match status" value="1"/>
</dbReference>
<dbReference type="Pfam" id="PF06628">
    <property type="entry name" value="Catalase-rel"/>
    <property type="match status" value="1"/>
</dbReference>
<dbReference type="PANTHER" id="PTHR42821:SF1">
    <property type="entry name" value="CATALASE-B"/>
    <property type="match status" value="1"/>
</dbReference>
<evidence type="ECO:0000256" key="9">
    <source>
        <dbReference type="ARBA" id="ARBA00023324"/>
    </source>
</evidence>
<dbReference type="InterPro" id="IPR018028">
    <property type="entry name" value="Catalase"/>
</dbReference>
<dbReference type="EMBL" id="CP049140">
    <property type="protein sequence ID" value="QIE90920.1"/>
    <property type="molecule type" value="Genomic_DNA"/>
</dbReference>
<keyword evidence="5 10" id="KW-0349">Heme</keyword>
<evidence type="ECO:0000256" key="7">
    <source>
        <dbReference type="ARBA" id="ARBA00023002"/>
    </source>
</evidence>
<dbReference type="NCBIfam" id="NF008422">
    <property type="entry name" value="PRK11249.1"/>
    <property type="match status" value="1"/>
</dbReference>
<evidence type="ECO:0000313" key="18">
    <source>
        <dbReference type="EMBL" id="QIE90920.1"/>
    </source>
</evidence>
<comment type="function">
    <text evidence="10">Decomposes hydrogen peroxide into water and oxygen; serves to protect cells from the toxic effects of hydrogen peroxide.</text>
</comment>
<evidence type="ECO:0000256" key="4">
    <source>
        <dbReference type="ARBA" id="ARBA00022559"/>
    </source>
</evidence>
<dbReference type="Pfam" id="PF18011">
    <property type="entry name" value="Catalase_C"/>
    <property type="match status" value="1"/>
</dbReference>
<evidence type="ECO:0000256" key="13">
    <source>
        <dbReference type="PIRSR" id="PIRSR038927-3"/>
    </source>
</evidence>
<comment type="catalytic activity">
    <reaction evidence="10 15">
        <text>2 H2O2 = O2 + 2 H2O</text>
        <dbReference type="Rhea" id="RHEA:20309"/>
        <dbReference type="ChEBI" id="CHEBI:15377"/>
        <dbReference type="ChEBI" id="CHEBI:15379"/>
        <dbReference type="ChEBI" id="CHEBI:16240"/>
        <dbReference type="EC" id="1.11.1.6"/>
    </reaction>
</comment>
<dbReference type="EC" id="1.11.1.6" evidence="3 10"/>
<gene>
    <name evidence="18" type="primary">katE</name>
    <name evidence="18" type="ORF">G5B91_16335</name>
</gene>
<keyword evidence="7 10" id="KW-0560">Oxidoreductase</keyword>
<dbReference type="InterPro" id="IPR029062">
    <property type="entry name" value="Class_I_gatase-like"/>
</dbReference>
<organism evidence="18 19">
    <name type="scientific">Pseudomonas nitroreducens</name>
    <dbReference type="NCBI Taxonomy" id="46680"/>
    <lineage>
        <taxon>Bacteria</taxon>
        <taxon>Pseudomonadati</taxon>
        <taxon>Pseudomonadota</taxon>
        <taxon>Gammaproteobacteria</taxon>
        <taxon>Pseudomonadales</taxon>
        <taxon>Pseudomonadaceae</taxon>
        <taxon>Pseudomonas</taxon>
    </lineage>
</organism>
<feature type="region of interest" description="Disordered" evidence="16">
    <location>
        <begin position="1"/>
        <end position="56"/>
    </location>
</feature>
<dbReference type="InterPro" id="IPR020835">
    <property type="entry name" value="Catalase_sf"/>
</dbReference>
<dbReference type="Proteomes" id="UP000501063">
    <property type="component" value="Chromosome"/>
</dbReference>
<feature type="cross-link" description="3'-histidyl-3-tyrosine (His-Tyr)" evidence="14">
    <location>
        <begin position="385"/>
        <end position="408"/>
    </location>
</feature>
<dbReference type="GO" id="GO:0042744">
    <property type="term" value="P:hydrogen peroxide catabolic process"/>
    <property type="evidence" value="ECO:0007669"/>
    <property type="project" value="UniProtKB-UniRule"/>
</dbReference>